<dbReference type="Proteomes" id="UP000002640">
    <property type="component" value="Unassembled WGS sequence"/>
</dbReference>
<feature type="domain" description="IPT/TIG" evidence="2">
    <location>
        <begin position="48"/>
        <end position="107"/>
    </location>
</feature>
<dbReference type="InterPro" id="IPR002909">
    <property type="entry name" value="IPT_dom"/>
</dbReference>
<dbReference type="SUPFAM" id="SSF81296">
    <property type="entry name" value="E set domains"/>
    <property type="match status" value="5"/>
</dbReference>
<name>G4YWT1_PHYSP</name>
<dbReference type="PANTHER" id="PTHR46769:SF2">
    <property type="entry name" value="FIBROCYSTIN-L ISOFORM 2 PRECURSOR-RELATED"/>
    <property type="match status" value="1"/>
</dbReference>
<dbReference type="InterPro" id="IPR013783">
    <property type="entry name" value="Ig-like_fold"/>
</dbReference>
<dbReference type="PANTHER" id="PTHR46769">
    <property type="entry name" value="POLYCYSTIC KIDNEY AND HEPATIC DISEASE 1 (AUTOSOMAL RECESSIVE)-LIKE 1"/>
    <property type="match status" value="1"/>
</dbReference>
<proteinExistence type="predicted"/>
<dbReference type="RefSeq" id="XP_009519089.1">
    <property type="nucleotide sequence ID" value="XM_009520794.1"/>
</dbReference>
<dbReference type="OMA" id="EAYPNRS"/>
<sequence>MQIGSHTVELITDGANRISSNFVQFGAVAREQVFQIDPSRGIQTETTERRIRIVGENFMDSANLTCTFGEVESPGTDFISSSEIECVVPFTRLGKKHVRVSNNGVDFAESKMMYEVLPRMSIATISPRHGSFLGGTVVTLTGVFGKHVGIECLFGERSVDARLVNMSSIECTAPPGAMNETVLVGARVYNTLAHVEENADMYFVYGDGPIVTDISPPVISRSLIRTNVSVIGSGLNVTELVGCQFSQQPTSRLYRNQGSVWCEFDAHVTGVYNLTFILENSTLKSIPTHQKIHVIPAIQPMDISPLQFDERGGAGAVISALNITSTSRSVRCLFGNTTVTALVLSDLKLHCITPPMPPGHVSLRLSQDDFSWSEQSLDVVVYATPMLFEAYPNRSVAIGGNTIVVSGTNFKPFHNASCLFGETKTLAISVNESILKMVNGLQSFKESILLKTPTTSAALTACPGREWF</sequence>
<accession>G4YWT1</accession>
<feature type="domain" description="IPT/TIG" evidence="2">
    <location>
        <begin position="303"/>
        <end position="375"/>
    </location>
</feature>
<feature type="domain" description="IPT/TIG" evidence="2">
    <location>
        <begin position="391"/>
        <end position="436"/>
    </location>
</feature>
<keyword evidence="4" id="KW-1185">Reference proteome</keyword>
<evidence type="ECO:0000259" key="2">
    <source>
        <dbReference type="Pfam" id="PF01833"/>
    </source>
</evidence>
<feature type="domain" description="IPT/TIG" evidence="2">
    <location>
        <begin position="121"/>
        <end position="184"/>
    </location>
</feature>
<dbReference type="InterPro" id="IPR014756">
    <property type="entry name" value="Ig_E-set"/>
</dbReference>
<reference evidence="3 4" key="1">
    <citation type="journal article" date="2006" name="Science">
        <title>Phytophthora genome sequences uncover evolutionary origins and mechanisms of pathogenesis.</title>
        <authorList>
            <person name="Tyler B.M."/>
            <person name="Tripathy S."/>
            <person name="Zhang X."/>
            <person name="Dehal P."/>
            <person name="Jiang R.H."/>
            <person name="Aerts A."/>
            <person name="Arredondo F.D."/>
            <person name="Baxter L."/>
            <person name="Bensasson D."/>
            <person name="Beynon J.L."/>
            <person name="Chapman J."/>
            <person name="Damasceno C.M."/>
            <person name="Dorrance A.E."/>
            <person name="Dou D."/>
            <person name="Dickerman A.W."/>
            <person name="Dubchak I.L."/>
            <person name="Garbelotto M."/>
            <person name="Gijzen M."/>
            <person name="Gordon S.G."/>
            <person name="Govers F."/>
            <person name="Grunwald N.J."/>
            <person name="Huang W."/>
            <person name="Ivors K.L."/>
            <person name="Jones R.W."/>
            <person name="Kamoun S."/>
            <person name="Krampis K."/>
            <person name="Lamour K.H."/>
            <person name="Lee M.K."/>
            <person name="McDonald W.H."/>
            <person name="Medina M."/>
            <person name="Meijer H.J."/>
            <person name="Nordberg E.K."/>
            <person name="Maclean D.J."/>
            <person name="Ospina-Giraldo M.D."/>
            <person name="Morris P.F."/>
            <person name="Phuntumart V."/>
            <person name="Putnam N.H."/>
            <person name="Rash S."/>
            <person name="Rose J.K."/>
            <person name="Sakihama Y."/>
            <person name="Salamov A.A."/>
            <person name="Savidor A."/>
            <person name="Scheuring C.F."/>
            <person name="Smith B.M."/>
            <person name="Sobral B.W."/>
            <person name="Terry A."/>
            <person name="Torto-Alalibo T.A."/>
            <person name="Win J."/>
            <person name="Xu Z."/>
            <person name="Zhang H."/>
            <person name="Grigoriev I.V."/>
            <person name="Rokhsar D.S."/>
            <person name="Boore J.L."/>
        </authorList>
    </citation>
    <scope>NUCLEOTIDE SEQUENCE [LARGE SCALE GENOMIC DNA]</scope>
    <source>
        <strain evidence="3 4">P6497</strain>
    </source>
</reference>
<dbReference type="Pfam" id="PF01833">
    <property type="entry name" value="TIG"/>
    <property type="match status" value="4"/>
</dbReference>
<gene>
    <name evidence="3" type="ORF">PHYSODRAFT_311033</name>
</gene>
<dbReference type="GeneID" id="20643345"/>
<dbReference type="KEGG" id="psoj:PHYSODRAFT_311033"/>
<dbReference type="CDD" id="cd00102">
    <property type="entry name" value="IPT"/>
    <property type="match status" value="2"/>
</dbReference>
<dbReference type="EMBL" id="JH159152">
    <property type="protein sequence ID" value="EGZ23801.1"/>
    <property type="molecule type" value="Genomic_DNA"/>
</dbReference>
<dbReference type="AlphaFoldDB" id="G4YWT1"/>
<evidence type="ECO:0000313" key="3">
    <source>
        <dbReference type="EMBL" id="EGZ23801.1"/>
    </source>
</evidence>
<organism evidence="3 4">
    <name type="scientific">Phytophthora sojae (strain P6497)</name>
    <name type="common">Soybean stem and root rot agent</name>
    <name type="synonym">Phytophthora megasperma f. sp. glycines</name>
    <dbReference type="NCBI Taxonomy" id="1094619"/>
    <lineage>
        <taxon>Eukaryota</taxon>
        <taxon>Sar</taxon>
        <taxon>Stramenopiles</taxon>
        <taxon>Oomycota</taxon>
        <taxon>Peronosporomycetes</taxon>
        <taxon>Peronosporales</taxon>
        <taxon>Peronosporaceae</taxon>
        <taxon>Phytophthora</taxon>
    </lineage>
</organism>
<dbReference type="InterPro" id="IPR052387">
    <property type="entry name" value="Fibrocystin"/>
</dbReference>
<protein>
    <recommendedName>
        <fullName evidence="2">IPT/TIG domain-containing protein</fullName>
    </recommendedName>
</protein>
<keyword evidence="1" id="KW-0732">Signal</keyword>
<dbReference type="InParanoid" id="G4YWT1"/>
<dbReference type="SMR" id="G4YWT1"/>
<dbReference type="Gene3D" id="2.60.40.10">
    <property type="entry name" value="Immunoglobulins"/>
    <property type="match status" value="4"/>
</dbReference>
<evidence type="ECO:0000256" key="1">
    <source>
        <dbReference type="ARBA" id="ARBA00022729"/>
    </source>
</evidence>
<evidence type="ECO:0000313" key="4">
    <source>
        <dbReference type="Proteomes" id="UP000002640"/>
    </source>
</evidence>
<dbReference type="STRING" id="1094619.G4YWT1"/>